<reference evidence="2 3" key="1">
    <citation type="submission" date="2016-08" db="EMBL/GenBank/DDBJ databases">
        <title>Genome of Bacillus solimangrovi GH2-4.</title>
        <authorList>
            <person name="Lim S."/>
            <person name="Kim B.-C."/>
        </authorList>
    </citation>
    <scope>NUCLEOTIDE SEQUENCE [LARGE SCALE GENOMIC DNA]</scope>
    <source>
        <strain evidence="2 3">GH2-4</strain>
    </source>
</reference>
<dbReference type="STRING" id="1305675.BFG57_12695"/>
<evidence type="ECO:0000313" key="2">
    <source>
        <dbReference type="EMBL" id="OEH93254.1"/>
    </source>
</evidence>
<accession>A0A1E5LGR0</accession>
<proteinExistence type="predicted"/>
<evidence type="ECO:0008006" key="4">
    <source>
        <dbReference type="Google" id="ProtNLM"/>
    </source>
</evidence>
<feature type="region of interest" description="Disordered" evidence="1">
    <location>
        <begin position="77"/>
        <end position="107"/>
    </location>
</feature>
<organism evidence="2 3">
    <name type="scientific">Bacillus solimangrovi</name>
    <dbReference type="NCBI Taxonomy" id="1305675"/>
    <lineage>
        <taxon>Bacteria</taxon>
        <taxon>Bacillati</taxon>
        <taxon>Bacillota</taxon>
        <taxon>Bacilli</taxon>
        <taxon>Bacillales</taxon>
        <taxon>Bacillaceae</taxon>
        <taxon>Bacillus</taxon>
    </lineage>
</organism>
<keyword evidence="3" id="KW-1185">Reference proteome</keyword>
<sequence>MNIPIKGLLHQMKNELELADRKVTLEEKQAVREHVHAIKTLCELILNEGENDKSYTPTVRVDDQRDSFQEHLHMMEHGKGKPVIPTTSPSTKSLQGKKIIEDDANGDSLFDF</sequence>
<dbReference type="InterPro" id="IPR035218">
    <property type="entry name" value="DUF5327"/>
</dbReference>
<dbReference type="Proteomes" id="UP000095209">
    <property type="component" value="Unassembled WGS sequence"/>
</dbReference>
<dbReference type="OrthoDB" id="2361717at2"/>
<dbReference type="Pfam" id="PF17261">
    <property type="entry name" value="DUF5327"/>
    <property type="match status" value="1"/>
</dbReference>
<comment type="caution">
    <text evidence="2">The sequence shown here is derived from an EMBL/GenBank/DDBJ whole genome shotgun (WGS) entry which is preliminary data.</text>
</comment>
<evidence type="ECO:0000313" key="3">
    <source>
        <dbReference type="Proteomes" id="UP000095209"/>
    </source>
</evidence>
<dbReference type="AlphaFoldDB" id="A0A1E5LGR0"/>
<dbReference type="EMBL" id="MJEH01000014">
    <property type="protein sequence ID" value="OEH93254.1"/>
    <property type="molecule type" value="Genomic_DNA"/>
</dbReference>
<gene>
    <name evidence="2" type="ORF">BFG57_12695</name>
</gene>
<dbReference type="RefSeq" id="WP_069716719.1">
    <property type="nucleotide sequence ID" value="NZ_MJEH01000014.1"/>
</dbReference>
<name>A0A1E5LGR0_9BACI</name>
<protein>
    <recommendedName>
        <fullName evidence="4">YwdI family protein</fullName>
    </recommendedName>
</protein>
<feature type="compositionally biased region" description="Polar residues" evidence="1">
    <location>
        <begin position="85"/>
        <end position="94"/>
    </location>
</feature>
<evidence type="ECO:0000256" key="1">
    <source>
        <dbReference type="SAM" id="MobiDB-lite"/>
    </source>
</evidence>